<evidence type="ECO:0000313" key="1">
    <source>
        <dbReference type="EMBL" id="MFD2159247.1"/>
    </source>
</evidence>
<accession>A0ABW4ZCA8</accession>
<keyword evidence="2" id="KW-1185">Reference proteome</keyword>
<organism evidence="1 2">
    <name type="scientific">Rubritalea tangerina</name>
    <dbReference type="NCBI Taxonomy" id="430798"/>
    <lineage>
        <taxon>Bacteria</taxon>
        <taxon>Pseudomonadati</taxon>
        <taxon>Verrucomicrobiota</taxon>
        <taxon>Verrucomicrobiia</taxon>
        <taxon>Verrucomicrobiales</taxon>
        <taxon>Rubritaleaceae</taxon>
        <taxon>Rubritalea</taxon>
    </lineage>
</organism>
<gene>
    <name evidence="1" type="ORF">ACFSW8_10090</name>
</gene>
<dbReference type="RefSeq" id="WP_377088507.1">
    <property type="nucleotide sequence ID" value="NZ_JBHSJL010000014.1"/>
</dbReference>
<reference evidence="2" key="1">
    <citation type="journal article" date="2019" name="Int. J. Syst. Evol. Microbiol.">
        <title>The Global Catalogue of Microorganisms (GCM) 10K type strain sequencing project: providing services to taxonomists for standard genome sequencing and annotation.</title>
        <authorList>
            <consortium name="The Broad Institute Genomics Platform"/>
            <consortium name="The Broad Institute Genome Sequencing Center for Infectious Disease"/>
            <person name="Wu L."/>
            <person name="Ma J."/>
        </authorList>
    </citation>
    <scope>NUCLEOTIDE SEQUENCE [LARGE SCALE GENOMIC DNA]</scope>
    <source>
        <strain evidence="2">CCUG 57942</strain>
    </source>
</reference>
<dbReference type="Proteomes" id="UP001597389">
    <property type="component" value="Unassembled WGS sequence"/>
</dbReference>
<proteinExistence type="predicted"/>
<dbReference type="EMBL" id="JBHUJB010000040">
    <property type="protein sequence ID" value="MFD2159247.1"/>
    <property type="molecule type" value="Genomic_DNA"/>
</dbReference>
<evidence type="ECO:0000313" key="2">
    <source>
        <dbReference type="Proteomes" id="UP001597389"/>
    </source>
</evidence>
<protein>
    <submittedName>
        <fullName evidence="1">Uncharacterized protein</fullName>
    </submittedName>
</protein>
<name>A0ABW4ZCA8_9BACT</name>
<comment type="caution">
    <text evidence="1">The sequence shown here is derived from an EMBL/GenBank/DDBJ whole genome shotgun (WGS) entry which is preliminary data.</text>
</comment>
<sequence length="202" mass="23525">MQYFYDLSLLDVRGEISTAITVMYYGNEIGAFAGKEEVVKVDLDCVYAVEVDLTAYANNQDGVHSYAVMFFERQWNEEVWNKKLLEKRHNLKSVTTRVKLTADMTDNPKHEHHLFTASNRYIDFAKYPDVAMNQVVPGEYLEKFNHRFVGYLMRSERAFDDVHAMIGKYQLSDLVDHQYDVNDLHEHVKVKAYGVKRKNAIA</sequence>